<evidence type="ECO:0000313" key="6">
    <source>
        <dbReference type="Proteomes" id="UP000663868"/>
    </source>
</evidence>
<feature type="domain" description="FLYWCH-type" evidence="4">
    <location>
        <begin position="1"/>
        <end position="50"/>
    </location>
</feature>
<keyword evidence="1" id="KW-0479">Metal-binding</keyword>
<sequence>MILHNDFIYTCERTSIIKRTFRCQNRDCKARCHTNLSMDKFESEPTAHCHPSNPERIPAIELKNQIKTKVAASDEATSSILHSAL</sequence>
<comment type="caution">
    <text evidence="5">The sequence shown here is derived from an EMBL/GenBank/DDBJ whole genome shotgun (WGS) entry which is preliminary data.</text>
</comment>
<evidence type="ECO:0000256" key="2">
    <source>
        <dbReference type="ARBA" id="ARBA00022771"/>
    </source>
</evidence>
<keyword evidence="2" id="KW-0863">Zinc-finger</keyword>
<evidence type="ECO:0000259" key="4">
    <source>
        <dbReference type="Pfam" id="PF04500"/>
    </source>
</evidence>
<evidence type="ECO:0000256" key="1">
    <source>
        <dbReference type="ARBA" id="ARBA00022723"/>
    </source>
</evidence>
<protein>
    <recommendedName>
        <fullName evidence="4">FLYWCH-type domain-containing protein</fullName>
    </recommendedName>
</protein>
<keyword evidence="3" id="KW-0862">Zinc</keyword>
<evidence type="ECO:0000256" key="3">
    <source>
        <dbReference type="ARBA" id="ARBA00022833"/>
    </source>
</evidence>
<reference evidence="5" key="1">
    <citation type="submission" date="2021-02" db="EMBL/GenBank/DDBJ databases">
        <authorList>
            <person name="Nowell W R."/>
        </authorList>
    </citation>
    <scope>NUCLEOTIDE SEQUENCE</scope>
</reference>
<gene>
    <name evidence="5" type="ORF">KXQ929_LOCUS32750</name>
</gene>
<organism evidence="5 6">
    <name type="scientific">Adineta steineri</name>
    <dbReference type="NCBI Taxonomy" id="433720"/>
    <lineage>
        <taxon>Eukaryota</taxon>
        <taxon>Metazoa</taxon>
        <taxon>Spiralia</taxon>
        <taxon>Gnathifera</taxon>
        <taxon>Rotifera</taxon>
        <taxon>Eurotatoria</taxon>
        <taxon>Bdelloidea</taxon>
        <taxon>Adinetida</taxon>
        <taxon>Adinetidae</taxon>
        <taxon>Adineta</taxon>
    </lineage>
</organism>
<evidence type="ECO:0000313" key="5">
    <source>
        <dbReference type="EMBL" id="CAF4071153.1"/>
    </source>
</evidence>
<dbReference type="AlphaFoldDB" id="A0A819TDE9"/>
<dbReference type="InterPro" id="IPR007588">
    <property type="entry name" value="Znf_FLYWCH"/>
</dbReference>
<dbReference type="Proteomes" id="UP000663868">
    <property type="component" value="Unassembled WGS sequence"/>
</dbReference>
<dbReference type="GO" id="GO:0008270">
    <property type="term" value="F:zinc ion binding"/>
    <property type="evidence" value="ECO:0007669"/>
    <property type="project" value="UniProtKB-KW"/>
</dbReference>
<dbReference type="Pfam" id="PF04500">
    <property type="entry name" value="FLYWCH"/>
    <property type="match status" value="1"/>
</dbReference>
<dbReference type="Gene3D" id="2.20.25.240">
    <property type="match status" value="1"/>
</dbReference>
<dbReference type="EMBL" id="CAJOBB010004037">
    <property type="protein sequence ID" value="CAF4071153.1"/>
    <property type="molecule type" value="Genomic_DNA"/>
</dbReference>
<proteinExistence type="predicted"/>
<name>A0A819TDE9_9BILA</name>
<accession>A0A819TDE9</accession>